<sequence>MKDEKRLDSVVFAFLIYRVVSRFSFYVPIFVVALVVAGFSFLQIGAILFVYGLSTLLAGDLGRRLLETQGTVVLIVLGESFKALSNVIIGGALAGLFGIPSAPVALVAMLVAQFVGGVGYAMAAIGDGSYLSLAARSLHAQATFQEQAQARSSSAMFISFMAAGIVGALSFRIVPWLPFAMTAGANLLAGLIAGKWLKLSRRDTLGDAAETKQDVARSSMTTRVNAREKVGVRRRSASYSARAWLAILGYALLRANVIVMQLLILPVLFFLVLNLEVVHFGWLFALYTLSGFLGGRLYPVLSAWMGGERSRLIMFMATALSLALIGLVDHPWLTFIVPVGAFAGAGMVRPAFLPELARASTRDGKETNAVSDAEQIFGLLTALLYLIGGIALYWKVSPAHLSIWSGGMLFIMGGLLWWRGRWLGQNEKLRNT</sequence>
<dbReference type="SUPFAM" id="SSF103473">
    <property type="entry name" value="MFS general substrate transporter"/>
    <property type="match status" value="1"/>
</dbReference>
<keyword evidence="1" id="KW-1133">Transmembrane helix</keyword>
<evidence type="ECO:0000313" key="2">
    <source>
        <dbReference type="EMBL" id="MBT9283680.1"/>
    </source>
</evidence>
<dbReference type="InterPro" id="IPR036259">
    <property type="entry name" value="MFS_trans_sf"/>
</dbReference>
<feature type="transmembrane region" description="Helical" evidence="1">
    <location>
        <begin position="310"/>
        <end position="327"/>
    </location>
</feature>
<name>A0A947D1B7_HYDSH</name>
<feature type="transmembrane region" description="Helical" evidence="1">
    <location>
        <begin position="279"/>
        <end position="298"/>
    </location>
</feature>
<dbReference type="AlphaFoldDB" id="A0A947D1B7"/>
<dbReference type="EMBL" id="JAHHQF010000119">
    <property type="protein sequence ID" value="MBT9283680.1"/>
    <property type="molecule type" value="Genomic_DNA"/>
</dbReference>
<feature type="transmembrane region" description="Helical" evidence="1">
    <location>
        <begin position="105"/>
        <end position="133"/>
    </location>
</feature>
<comment type="caution">
    <text evidence="2">The sequence shown here is derived from an EMBL/GenBank/DDBJ whole genome shotgun (WGS) entry which is preliminary data.</text>
</comment>
<dbReference type="Proteomes" id="UP000748108">
    <property type="component" value="Unassembled WGS sequence"/>
</dbReference>
<keyword evidence="1" id="KW-0812">Transmembrane</keyword>
<gene>
    <name evidence="2" type="ORF">KM312_13770</name>
</gene>
<dbReference type="Gene3D" id="1.20.1250.20">
    <property type="entry name" value="MFS general substrate transporter like domains"/>
    <property type="match status" value="1"/>
</dbReference>
<reference evidence="2" key="1">
    <citation type="journal article" date="2021" name="Microbiology">
        <title>Metagenomic Analysis of the Microbial Community in the Underground Coal Fire Area (Kemerovo Region, Russia) Revealed Predominance of Thermophilic Members of the Phyla Deinococcus-thermus, Aquificae, and Firmicutes.</title>
        <authorList>
            <person name="Kadnikov V."/>
            <person name="Mardanov A.V."/>
            <person name="Beletsky A.V."/>
            <person name="Karnachuk O.V."/>
            <person name="Ravin N.V."/>
        </authorList>
    </citation>
    <scope>NUCLEOTIDE SEQUENCE</scope>
    <source>
        <strain evidence="2">RBS10-49</strain>
    </source>
</reference>
<feature type="transmembrane region" description="Helical" evidence="1">
    <location>
        <begin position="333"/>
        <end position="352"/>
    </location>
</feature>
<accession>A0A947D1B7</accession>
<evidence type="ECO:0008006" key="4">
    <source>
        <dbReference type="Google" id="ProtNLM"/>
    </source>
</evidence>
<evidence type="ECO:0000313" key="3">
    <source>
        <dbReference type="Proteomes" id="UP000748108"/>
    </source>
</evidence>
<protein>
    <recommendedName>
        <fullName evidence="4">MFS transporter</fullName>
    </recommendedName>
</protein>
<feature type="transmembrane region" description="Helical" evidence="1">
    <location>
        <begin position="72"/>
        <end position="99"/>
    </location>
</feature>
<proteinExistence type="predicted"/>
<feature type="transmembrane region" description="Helical" evidence="1">
    <location>
        <begin position="243"/>
        <end position="273"/>
    </location>
</feature>
<keyword evidence="1" id="KW-0472">Membrane</keyword>
<feature type="transmembrane region" description="Helical" evidence="1">
    <location>
        <begin position="179"/>
        <end position="197"/>
    </location>
</feature>
<evidence type="ECO:0000256" key="1">
    <source>
        <dbReference type="SAM" id="Phobius"/>
    </source>
</evidence>
<feature type="transmembrane region" description="Helical" evidence="1">
    <location>
        <begin position="400"/>
        <end position="418"/>
    </location>
</feature>
<feature type="transmembrane region" description="Helical" evidence="1">
    <location>
        <begin position="154"/>
        <end position="173"/>
    </location>
</feature>
<organism evidence="2 3">
    <name type="scientific">Hydrogenibacillus schlegelii</name>
    <name type="common">Bacillus schlegelii</name>
    <dbReference type="NCBI Taxonomy" id="1484"/>
    <lineage>
        <taxon>Bacteria</taxon>
        <taxon>Bacillati</taxon>
        <taxon>Bacillota</taxon>
        <taxon>Bacilli</taxon>
        <taxon>Bacillales</taxon>
        <taxon>Bacillales Family X. Incertae Sedis</taxon>
        <taxon>Hydrogenibacillus</taxon>
    </lineage>
</organism>
<feature type="transmembrane region" description="Helical" evidence="1">
    <location>
        <begin position="373"/>
        <end position="394"/>
    </location>
</feature>
<feature type="transmembrane region" description="Helical" evidence="1">
    <location>
        <begin position="25"/>
        <end position="51"/>
    </location>
</feature>